<protein>
    <submittedName>
        <fullName evidence="2">Uncharacterized protein</fullName>
    </submittedName>
</protein>
<sequence>MVGLPKGPLPGHKRKKSSNSSSSAKPENVKRAHQAEKRNRSNAPRHGGTRGAGGGAGKEIRRGTDLVHEHNLAKLVGRIEDSSKEKGASPMREQGKKRKKSFPESMGASHLAQLGLDIAKLAEAKEEARLRKNKESAAFKKEKRRRRRSSDGRDVGSQGGRIAPPPTGKKGNAEECVGDHKDASLASPPNAIILSKTATKRNLIEEQRAKARARKAARRTNAALAQRATHTADSTRSSEQSETDNALPSSAKAQLRKRKSVSFA</sequence>
<dbReference type="OrthoDB" id="10467787at2759"/>
<accession>A0A0P1BA98</accession>
<feature type="region of interest" description="Disordered" evidence="1">
    <location>
        <begin position="127"/>
        <end position="264"/>
    </location>
</feature>
<evidence type="ECO:0000256" key="1">
    <source>
        <dbReference type="SAM" id="MobiDB-lite"/>
    </source>
</evidence>
<feature type="region of interest" description="Disordered" evidence="1">
    <location>
        <begin position="1"/>
        <end position="109"/>
    </location>
</feature>
<name>A0A0P1BA98_9BASI</name>
<dbReference type="Proteomes" id="UP000054845">
    <property type="component" value="Unassembled WGS sequence"/>
</dbReference>
<feature type="compositionally biased region" description="Polar residues" evidence="1">
    <location>
        <begin position="231"/>
        <end position="252"/>
    </location>
</feature>
<dbReference type="EMBL" id="CCYA01000181">
    <property type="protein sequence ID" value="CEH12793.1"/>
    <property type="molecule type" value="Genomic_DNA"/>
</dbReference>
<proteinExistence type="predicted"/>
<feature type="compositionally biased region" description="Basic and acidic residues" evidence="1">
    <location>
        <begin position="171"/>
        <end position="183"/>
    </location>
</feature>
<feature type="compositionally biased region" description="Low complexity" evidence="1">
    <location>
        <begin position="219"/>
        <end position="229"/>
    </location>
</feature>
<reference evidence="2 3" key="1">
    <citation type="submission" date="2014-09" db="EMBL/GenBank/DDBJ databases">
        <authorList>
            <person name="Magalhaes I.L.F."/>
            <person name="Oliveira U."/>
            <person name="Santos F.R."/>
            <person name="Vidigal T.H.D.A."/>
            <person name="Brescovit A.D."/>
            <person name="Santos A.J."/>
        </authorList>
    </citation>
    <scope>NUCLEOTIDE SEQUENCE [LARGE SCALE GENOMIC DNA]</scope>
</reference>
<evidence type="ECO:0000313" key="2">
    <source>
        <dbReference type="EMBL" id="CEH12793.1"/>
    </source>
</evidence>
<feature type="compositionally biased region" description="Basic and acidic residues" evidence="1">
    <location>
        <begin position="27"/>
        <end position="39"/>
    </location>
</feature>
<dbReference type="AlphaFoldDB" id="A0A0P1BA98"/>
<feature type="compositionally biased region" description="Basic and acidic residues" evidence="1">
    <location>
        <begin position="58"/>
        <end position="87"/>
    </location>
</feature>
<feature type="compositionally biased region" description="Basic and acidic residues" evidence="1">
    <location>
        <begin position="127"/>
        <end position="140"/>
    </location>
</feature>
<organism evidence="2 3">
    <name type="scientific">Ceraceosorus bombacis</name>
    <dbReference type="NCBI Taxonomy" id="401625"/>
    <lineage>
        <taxon>Eukaryota</taxon>
        <taxon>Fungi</taxon>
        <taxon>Dikarya</taxon>
        <taxon>Basidiomycota</taxon>
        <taxon>Ustilaginomycotina</taxon>
        <taxon>Exobasidiomycetes</taxon>
        <taxon>Ceraceosorales</taxon>
        <taxon>Ceraceosoraceae</taxon>
        <taxon>Ceraceosorus</taxon>
    </lineage>
</organism>
<evidence type="ECO:0000313" key="3">
    <source>
        <dbReference type="Proteomes" id="UP000054845"/>
    </source>
</evidence>
<keyword evidence="3" id="KW-1185">Reference proteome</keyword>
<feature type="compositionally biased region" description="Basic residues" evidence="1">
    <location>
        <begin position="254"/>
        <end position="264"/>
    </location>
</feature>